<dbReference type="GO" id="GO:0043866">
    <property type="term" value="F:adenylyl-sulfate reductase (thioredoxin) activity"/>
    <property type="evidence" value="ECO:0007669"/>
    <property type="project" value="UniProtKB-EC"/>
</dbReference>
<name>A0AAE3NQW0_9RHOB</name>
<comment type="cofactor">
    <cofactor evidence="4">
        <name>[4Fe-4S] cluster</name>
        <dbReference type="ChEBI" id="CHEBI:49883"/>
    </cofactor>
    <text evidence="4">Binds 1 [4Fe-4S] cluster per subunit.</text>
</comment>
<evidence type="ECO:0000256" key="2">
    <source>
        <dbReference type="ARBA" id="ARBA00023002"/>
    </source>
</evidence>
<keyword evidence="4" id="KW-0408">Iron</keyword>
<dbReference type="Proteomes" id="UP001220964">
    <property type="component" value="Unassembled WGS sequence"/>
</dbReference>
<feature type="binding site" evidence="4">
    <location>
        <position position="98"/>
    </location>
    <ligand>
        <name>[4Fe-4S] cluster</name>
        <dbReference type="ChEBI" id="CHEBI:49883"/>
    </ligand>
</feature>
<evidence type="ECO:0000313" key="7">
    <source>
        <dbReference type="Proteomes" id="UP001220964"/>
    </source>
</evidence>
<accession>A0AAE3NQW0</accession>
<gene>
    <name evidence="4" type="primary">cysH</name>
    <name evidence="6" type="ORF">P1J78_00915</name>
</gene>
<proteinExistence type="inferred from homology"/>
<comment type="subcellular location">
    <subcellularLocation>
        <location evidence="4">Cytoplasm</location>
    </subcellularLocation>
</comment>
<dbReference type="InterPro" id="IPR004511">
    <property type="entry name" value="PAPS/APS_Rdtase"/>
</dbReference>
<dbReference type="InterPro" id="IPR014729">
    <property type="entry name" value="Rossmann-like_a/b/a_fold"/>
</dbReference>
<dbReference type="GO" id="GO:0051539">
    <property type="term" value="F:4 iron, 4 sulfur cluster binding"/>
    <property type="evidence" value="ECO:0007669"/>
    <property type="project" value="UniProtKB-UniRule"/>
</dbReference>
<keyword evidence="4" id="KW-0963">Cytoplasm</keyword>
<dbReference type="PANTHER" id="PTHR46509">
    <property type="entry name" value="PHOSPHOADENOSINE PHOSPHOSULFATE REDUCTASE"/>
    <property type="match status" value="1"/>
</dbReference>
<dbReference type="Gene3D" id="3.40.50.620">
    <property type="entry name" value="HUPs"/>
    <property type="match status" value="1"/>
</dbReference>
<feature type="domain" description="Phosphoadenosine phosphosulphate reductase" evidence="5">
    <location>
        <begin position="19"/>
        <end position="185"/>
    </location>
</feature>
<feature type="binding site" evidence="4">
    <location>
        <position position="99"/>
    </location>
    <ligand>
        <name>[4Fe-4S] cluster</name>
        <dbReference type="ChEBI" id="CHEBI:49883"/>
    </ligand>
</feature>
<evidence type="ECO:0000256" key="1">
    <source>
        <dbReference type="ARBA" id="ARBA00009732"/>
    </source>
</evidence>
<sequence>MAHLDIPGLLKDTKLGRTAIVSSFGAESVVLLHYVVSVLPDIPVLFLDTGKHFPETLAYRDEVADALGLNLQVATPDSSLLEKEDPYGVLYGRDPNACCTIRKTFPLQDAIAPFDSWISGRKRYQGASRAALPILERDGEKIKINPMASWLESDVRAYFARHDLPRHPLEANGYPSIGCAPCTQPVAAGDDQRAGRWAHMPDKTECGIHLGPDGRFVRSAQDRREGE</sequence>
<dbReference type="HAMAP" id="MF_00063">
    <property type="entry name" value="CysH"/>
    <property type="match status" value="1"/>
</dbReference>
<dbReference type="EMBL" id="JARGYC010000001">
    <property type="protein sequence ID" value="MDF0599280.1"/>
    <property type="molecule type" value="Genomic_DNA"/>
</dbReference>
<evidence type="ECO:0000256" key="4">
    <source>
        <dbReference type="HAMAP-Rule" id="MF_00063"/>
    </source>
</evidence>
<comment type="pathway">
    <text evidence="3 4">Sulfur metabolism; hydrogen sulfide biosynthesis; sulfite from sulfate.</text>
</comment>
<reference evidence="6" key="1">
    <citation type="submission" date="2023-03" db="EMBL/GenBank/DDBJ databases">
        <title>Multiphase analysis and comparison of six strains from genera Psychromarinibacter, Lutimaribacter, and Maritimibacter, including a novel species: Psychromarinibacter sediminicola sp. nov.</title>
        <authorList>
            <person name="Wang Y.-H."/>
            <person name="Ye M.-Q."/>
            <person name="Du Z.-J."/>
        </authorList>
    </citation>
    <scope>NUCLEOTIDE SEQUENCE</scope>
    <source>
        <strain evidence="6">C21-152</strain>
    </source>
</reference>
<dbReference type="PANTHER" id="PTHR46509:SF1">
    <property type="entry name" value="PHOSPHOADENOSINE PHOSPHOSULFATE REDUCTASE"/>
    <property type="match status" value="1"/>
</dbReference>
<dbReference type="NCBIfam" id="TIGR00434">
    <property type="entry name" value="cysH"/>
    <property type="match status" value="1"/>
</dbReference>
<dbReference type="Pfam" id="PF01507">
    <property type="entry name" value="PAPS_reduct"/>
    <property type="match status" value="1"/>
</dbReference>
<keyword evidence="7" id="KW-1185">Reference proteome</keyword>
<dbReference type="EC" id="1.8.4.10" evidence="4"/>
<organism evidence="6 7">
    <name type="scientific">Psychromarinibacter sediminicola</name>
    <dbReference type="NCBI Taxonomy" id="3033385"/>
    <lineage>
        <taxon>Bacteria</taxon>
        <taxon>Pseudomonadati</taxon>
        <taxon>Pseudomonadota</taxon>
        <taxon>Alphaproteobacteria</taxon>
        <taxon>Rhodobacterales</taxon>
        <taxon>Paracoccaceae</taxon>
        <taxon>Psychromarinibacter</taxon>
    </lineage>
</organism>
<dbReference type="CDD" id="cd23945">
    <property type="entry name" value="PAPS_reductase"/>
    <property type="match status" value="1"/>
</dbReference>
<comment type="caution">
    <text evidence="6">The sequence shown here is derived from an EMBL/GenBank/DDBJ whole genome shotgun (WGS) entry which is preliminary data.</text>
</comment>
<evidence type="ECO:0000259" key="5">
    <source>
        <dbReference type="Pfam" id="PF01507"/>
    </source>
</evidence>
<protein>
    <recommendedName>
        <fullName evidence="4">Adenosine 5'-phosphosulfate reductase</fullName>
        <shortName evidence="4">APS reductase</shortName>
        <ecNumber evidence="4">1.8.4.10</ecNumber>
    </recommendedName>
    <alternativeName>
        <fullName evidence="4">5'-adenylylsulfate reductase</fullName>
    </alternativeName>
    <alternativeName>
        <fullName evidence="4">Thioredoxin-dependent 5'-adenylylsulfate reductase</fullName>
    </alternativeName>
</protein>
<comment type="similarity">
    <text evidence="1 4">Belongs to the PAPS reductase family. CysH subfamily.</text>
</comment>
<keyword evidence="4" id="KW-0479">Metal-binding</keyword>
<dbReference type="GO" id="GO:0005737">
    <property type="term" value="C:cytoplasm"/>
    <property type="evidence" value="ECO:0007669"/>
    <property type="project" value="UniProtKB-SubCell"/>
</dbReference>
<dbReference type="GO" id="GO:0004604">
    <property type="term" value="F:phosphoadenylyl-sulfate reductase (thioredoxin) activity"/>
    <property type="evidence" value="ECO:0007669"/>
    <property type="project" value="UniProtKB-UniRule"/>
</dbReference>
<evidence type="ECO:0000313" key="6">
    <source>
        <dbReference type="EMBL" id="MDF0599280.1"/>
    </source>
</evidence>
<comment type="function">
    <text evidence="4">Catalyzes the formation of sulfite from adenosine 5'-phosphosulfate (APS) using thioredoxin as an electron donor.</text>
</comment>
<comment type="catalytic activity">
    <reaction evidence="4">
        <text>[thioredoxin]-disulfide + sulfite + AMP + 2 H(+) = adenosine 5'-phosphosulfate + [thioredoxin]-dithiol</text>
        <dbReference type="Rhea" id="RHEA:21976"/>
        <dbReference type="Rhea" id="RHEA-COMP:10698"/>
        <dbReference type="Rhea" id="RHEA-COMP:10700"/>
        <dbReference type="ChEBI" id="CHEBI:15378"/>
        <dbReference type="ChEBI" id="CHEBI:17359"/>
        <dbReference type="ChEBI" id="CHEBI:29950"/>
        <dbReference type="ChEBI" id="CHEBI:50058"/>
        <dbReference type="ChEBI" id="CHEBI:58243"/>
        <dbReference type="ChEBI" id="CHEBI:456215"/>
        <dbReference type="EC" id="1.8.4.10"/>
    </reaction>
</comment>
<dbReference type="GO" id="GO:0070814">
    <property type="term" value="P:hydrogen sulfide biosynthetic process"/>
    <property type="evidence" value="ECO:0007669"/>
    <property type="project" value="UniProtKB-UniRule"/>
</dbReference>
<dbReference type="NCBIfam" id="NF002537">
    <property type="entry name" value="PRK02090.1"/>
    <property type="match status" value="1"/>
</dbReference>
<keyword evidence="4" id="KW-0411">Iron-sulfur</keyword>
<feature type="binding site" evidence="4">
    <location>
        <position position="182"/>
    </location>
    <ligand>
        <name>[4Fe-4S] cluster</name>
        <dbReference type="ChEBI" id="CHEBI:49883"/>
    </ligand>
</feature>
<keyword evidence="2 4" id="KW-0560">Oxidoreductase</keyword>
<feature type="active site" description="Nucleophile; cysteine thiosulfonate intermediate" evidence="4">
    <location>
        <position position="206"/>
    </location>
</feature>
<dbReference type="PIRSF" id="PIRSF000857">
    <property type="entry name" value="PAPS_reductase"/>
    <property type="match status" value="1"/>
</dbReference>
<dbReference type="AlphaFoldDB" id="A0AAE3NQW0"/>
<dbReference type="GO" id="GO:0019379">
    <property type="term" value="P:sulfate assimilation, phosphoadenylyl sulfate reduction by phosphoadenylyl-sulfate reductase (thioredoxin)"/>
    <property type="evidence" value="ECO:0007669"/>
    <property type="project" value="UniProtKB-UniRule"/>
</dbReference>
<evidence type="ECO:0000256" key="3">
    <source>
        <dbReference type="ARBA" id="ARBA00024327"/>
    </source>
</evidence>
<dbReference type="InterPro" id="IPR002500">
    <property type="entry name" value="PAPS_reduct_dom"/>
</dbReference>
<dbReference type="GO" id="GO:0046872">
    <property type="term" value="F:metal ion binding"/>
    <property type="evidence" value="ECO:0007669"/>
    <property type="project" value="UniProtKB-KW"/>
</dbReference>
<feature type="binding site" evidence="4">
    <location>
        <position position="179"/>
    </location>
    <ligand>
        <name>[4Fe-4S] cluster</name>
        <dbReference type="ChEBI" id="CHEBI:49883"/>
    </ligand>
</feature>
<dbReference type="SUPFAM" id="SSF52402">
    <property type="entry name" value="Adenine nucleotide alpha hydrolases-like"/>
    <property type="match status" value="1"/>
</dbReference>